<evidence type="ECO:0000313" key="1">
    <source>
        <dbReference type="EMBL" id="RPA73453.1"/>
    </source>
</evidence>
<proteinExistence type="predicted"/>
<sequence>MAMEGSLRGRLIADGRTGAWSQSKKVTSVCEFIGFMGDIGPYGPDWNVKTQLRLAEQFKVKNTMFRAVRQMERFIGATSNPEPIWVAMRQSVLEAPLITTGDKVSIRGFGKLRTVIVFYLSPVLDCLCSFYDRKSKHHDNVFNIYMEPGSIFLLSLEVDPTLEDLMEMSAAKAQLLTRFTMMAYVLRSVRSEDDVIWGRGTVYACRDRDESKVYGMASTIDEEDPKATFPLDNNKCEVVIVEGF</sequence>
<gene>
    <name evidence="1" type="ORF">BJ508DRAFT_334039</name>
</gene>
<evidence type="ECO:0000313" key="2">
    <source>
        <dbReference type="Proteomes" id="UP000275078"/>
    </source>
</evidence>
<protein>
    <submittedName>
        <fullName evidence="1">Uncharacterized protein</fullName>
    </submittedName>
</protein>
<organism evidence="1 2">
    <name type="scientific">Ascobolus immersus RN42</name>
    <dbReference type="NCBI Taxonomy" id="1160509"/>
    <lineage>
        <taxon>Eukaryota</taxon>
        <taxon>Fungi</taxon>
        <taxon>Dikarya</taxon>
        <taxon>Ascomycota</taxon>
        <taxon>Pezizomycotina</taxon>
        <taxon>Pezizomycetes</taxon>
        <taxon>Pezizales</taxon>
        <taxon>Ascobolaceae</taxon>
        <taxon>Ascobolus</taxon>
    </lineage>
</organism>
<dbReference type="Proteomes" id="UP000275078">
    <property type="component" value="Unassembled WGS sequence"/>
</dbReference>
<reference evidence="1 2" key="1">
    <citation type="journal article" date="2018" name="Nat. Ecol. Evol.">
        <title>Pezizomycetes genomes reveal the molecular basis of ectomycorrhizal truffle lifestyle.</title>
        <authorList>
            <person name="Murat C."/>
            <person name="Payen T."/>
            <person name="Noel B."/>
            <person name="Kuo A."/>
            <person name="Morin E."/>
            <person name="Chen J."/>
            <person name="Kohler A."/>
            <person name="Krizsan K."/>
            <person name="Balestrini R."/>
            <person name="Da Silva C."/>
            <person name="Montanini B."/>
            <person name="Hainaut M."/>
            <person name="Levati E."/>
            <person name="Barry K.W."/>
            <person name="Belfiori B."/>
            <person name="Cichocki N."/>
            <person name="Clum A."/>
            <person name="Dockter R.B."/>
            <person name="Fauchery L."/>
            <person name="Guy J."/>
            <person name="Iotti M."/>
            <person name="Le Tacon F."/>
            <person name="Lindquist E.A."/>
            <person name="Lipzen A."/>
            <person name="Malagnac F."/>
            <person name="Mello A."/>
            <person name="Molinier V."/>
            <person name="Miyauchi S."/>
            <person name="Poulain J."/>
            <person name="Riccioni C."/>
            <person name="Rubini A."/>
            <person name="Sitrit Y."/>
            <person name="Splivallo R."/>
            <person name="Traeger S."/>
            <person name="Wang M."/>
            <person name="Zifcakova L."/>
            <person name="Wipf D."/>
            <person name="Zambonelli A."/>
            <person name="Paolocci F."/>
            <person name="Nowrousian M."/>
            <person name="Ottonello S."/>
            <person name="Baldrian P."/>
            <person name="Spatafora J.W."/>
            <person name="Henrissat B."/>
            <person name="Nagy L.G."/>
            <person name="Aury J.M."/>
            <person name="Wincker P."/>
            <person name="Grigoriev I.V."/>
            <person name="Bonfante P."/>
            <person name="Martin F.M."/>
        </authorList>
    </citation>
    <scope>NUCLEOTIDE SEQUENCE [LARGE SCALE GENOMIC DNA]</scope>
    <source>
        <strain evidence="1 2">RN42</strain>
    </source>
</reference>
<name>A0A3N4HHF4_ASCIM</name>
<dbReference type="AlphaFoldDB" id="A0A3N4HHF4"/>
<keyword evidence="2" id="KW-1185">Reference proteome</keyword>
<dbReference type="EMBL" id="ML119820">
    <property type="protein sequence ID" value="RPA73453.1"/>
    <property type="molecule type" value="Genomic_DNA"/>
</dbReference>
<accession>A0A3N4HHF4</accession>